<gene>
    <name evidence="2" type="ORF">L4923_05910</name>
</gene>
<evidence type="ECO:0000313" key="3">
    <source>
        <dbReference type="Proteomes" id="UP001201701"/>
    </source>
</evidence>
<comment type="caution">
    <text evidence="2">The sequence shown here is derived from an EMBL/GenBank/DDBJ whole genome shotgun (WGS) entry which is preliminary data.</text>
</comment>
<evidence type="ECO:0000256" key="1">
    <source>
        <dbReference type="SAM" id="MobiDB-lite"/>
    </source>
</evidence>
<feature type="compositionally biased region" description="Polar residues" evidence="1">
    <location>
        <begin position="45"/>
        <end position="58"/>
    </location>
</feature>
<proteinExistence type="predicted"/>
<evidence type="ECO:0000313" key="2">
    <source>
        <dbReference type="EMBL" id="MCG7504553.1"/>
    </source>
</evidence>
<dbReference type="EMBL" id="JAKREW010000003">
    <property type="protein sequence ID" value="MCG7504553.1"/>
    <property type="molecule type" value="Genomic_DNA"/>
</dbReference>
<organism evidence="2 3">
    <name type="scientific">Mesorhizobium retamae</name>
    <dbReference type="NCBI Taxonomy" id="2912854"/>
    <lineage>
        <taxon>Bacteria</taxon>
        <taxon>Pseudomonadati</taxon>
        <taxon>Pseudomonadota</taxon>
        <taxon>Alphaproteobacteria</taxon>
        <taxon>Hyphomicrobiales</taxon>
        <taxon>Phyllobacteriaceae</taxon>
        <taxon>Mesorhizobium</taxon>
    </lineage>
</organism>
<sequence>MRPYFLGLMFCLPMAAGGCARTDDGTVVIPPSMDMRRAWLRDEPSVQTPPVESGTQVFPTRPTVEPIVQQQPVVQRKKQRRPARVATAPRQNGQAASQSSAPIACGEARQADGRVRVTCD</sequence>
<feature type="region of interest" description="Disordered" evidence="1">
    <location>
        <begin position="43"/>
        <end position="120"/>
    </location>
</feature>
<dbReference type="PROSITE" id="PS51257">
    <property type="entry name" value="PROKAR_LIPOPROTEIN"/>
    <property type="match status" value="1"/>
</dbReference>
<dbReference type="Proteomes" id="UP001201701">
    <property type="component" value="Unassembled WGS sequence"/>
</dbReference>
<feature type="compositionally biased region" description="Polar residues" evidence="1">
    <location>
        <begin position="89"/>
        <end position="101"/>
    </location>
</feature>
<keyword evidence="3" id="KW-1185">Reference proteome</keyword>
<name>A0ABS9QCC6_9HYPH</name>
<accession>A0ABS9QCC6</accession>
<reference evidence="2 3" key="1">
    <citation type="submission" date="2022-02" db="EMBL/GenBank/DDBJ databases">
        <title>Draft genome sequence of Mezorhizobium retamae strain IRAMC:0171 isolated from Retama raetam nodules.</title>
        <authorList>
            <person name="Bengaied R."/>
            <person name="Sbissi I."/>
            <person name="Huber K."/>
            <person name="Ghodbane F."/>
            <person name="Nouioui I."/>
            <person name="Tarhouni M."/>
            <person name="Gtari M."/>
        </authorList>
    </citation>
    <scope>NUCLEOTIDE SEQUENCE [LARGE SCALE GENOMIC DNA]</scope>
    <source>
        <strain evidence="2 3">IRAMC:0171</strain>
    </source>
</reference>
<feature type="compositionally biased region" description="Basic and acidic residues" evidence="1">
    <location>
        <begin position="109"/>
        <end position="120"/>
    </location>
</feature>
<evidence type="ECO:0008006" key="4">
    <source>
        <dbReference type="Google" id="ProtNLM"/>
    </source>
</evidence>
<protein>
    <recommendedName>
        <fullName evidence="4">Lipoprotein</fullName>
    </recommendedName>
</protein>
<dbReference type="RefSeq" id="WP_239362745.1">
    <property type="nucleotide sequence ID" value="NZ_JAKREW010000003.1"/>
</dbReference>